<reference evidence="2" key="1">
    <citation type="submission" date="2019-06" db="EMBL/GenBank/DDBJ databases">
        <authorList>
            <person name="Zheng W."/>
        </authorList>
    </citation>
    <scope>NUCLEOTIDE SEQUENCE</scope>
    <source>
        <strain evidence="2">QDHG01</strain>
    </source>
</reference>
<feature type="region of interest" description="Disordered" evidence="1">
    <location>
        <begin position="124"/>
        <end position="176"/>
    </location>
</feature>
<evidence type="ECO:0000313" key="3">
    <source>
        <dbReference type="Proteomes" id="UP000785679"/>
    </source>
</evidence>
<accession>A0A8J8NW31</accession>
<comment type="caution">
    <text evidence="2">The sequence shown here is derived from an EMBL/GenBank/DDBJ whole genome shotgun (WGS) entry which is preliminary data.</text>
</comment>
<keyword evidence="3" id="KW-1185">Reference proteome</keyword>
<name>A0A8J8NW31_HALGN</name>
<dbReference type="Proteomes" id="UP000785679">
    <property type="component" value="Unassembled WGS sequence"/>
</dbReference>
<protein>
    <submittedName>
        <fullName evidence="2">Uncharacterized protein</fullName>
    </submittedName>
</protein>
<feature type="region of interest" description="Disordered" evidence="1">
    <location>
        <begin position="452"/>
        <end position="493"/>
    </location>
</feature>
<feature type="compositionally biased region" description="Low complexity" evidence="1">
    <location>
        <begin position="157"/>
        <end position="171"/>
    </location>
</feature>
<organism evidence="2 3">
    <name type="scientific">Halteria grandinella</name>
    <dbReference type="NCBI Taxonomy" id="5974"/>
    <lineage>
        <taxon>Eukaryota</taxon>
        <taxon>Sar</taxon>
        <taxon>Alveolata</taxon>
        <taxon>Ciliophora</taxon>
        <taxon>Intramacronucleata</taxon>
        <taxon>Spirotrichea</taxon>
        <taxon>Stichotrichia</taxon>
        <taxon>Sporadotrichida</taxon>
        <taxon>Halteriidae</taxon>
        <taxon>Halteria</taxon>
    </lineage>
</organism>
<proteinExistence type="predicted"/>
<gene>
    <name evidence="2" type="ORF">FGO68_gene2685</name>
</gene>
<evidence type="ECO:0000256" key="1">
    <source>
        <dbReference type="SAM" id="MobiDB-lite"/>
    </source>
</evidence>
<feature type="compositionally biased region" description="Low complexity" evidence="1">
    <location>
        <begin position="141"/>
        <end position="150"/>
    </location>
</feature>
<dbReference type="AlphaFoldDB" id="A0A8J8NW31"/>
<dbReference type="OrthoDB" id="10666360at2759"/>
<feature type="region of interest" description="Disordered" evidence="1">
    <location>
        <begin position="365"/>
        <end position="388"/>
    </location>
</feature>
<sequence>MMAFQVYYLGGRLSSFIEKNVTLDVQQDFFIHINHGYILCRFINLLVQIKGPIYKKVKSSSRALIMAESQLQQQAYNALASKKFSQLPTGNDMKNVLEMQPFARSPGGGSSQYNQESIYNYPQQQAPVQQQRSGSYPPPQALNLQPAPQQHYQPPMQQNDSYSSQQQYQQQLEDTNSSVRLRQQLSNASMNAGNAKVVITDRDYRNMIREETRRNQIQLAGQYGQMINNKKYIEKESKVSDIQEERERIAKAQKSLELEKVIHQMKRESYKNELDQCLQMKQARVNHGQLINQELVKQDISNIQSYAQKELNNMAAYRNQFVHKDELMRQRQGQYQQQVMSPAMQKDMMLDQVISARNEQYLREQEAKERQERERRHAMTDDRQRSLERQIQEKREKEMASVGVQQREVSERFKAEDEYQNWLKIKKLQRMDQVKEYRQILETQMQLSAVKQETDRRSSMAGAASPLVGIRKPGEVYSSPGGDPSPRNNQPYTLELSPLQNLKASKNPQQVAQSLGVPMEDLYATFDPFKKSSNRLNNKLSSSIQEAAQMQLNMYGNKPQLNYNPIYNPIPLVNQNPYINKGRIDYVPQTKVRGLIINKNGGQNEGMMSNRQQEML</sequence>
<evidence type="ECO:0000313" key="2">
    <source>
        <dbReference type="EMBL" id="TNV82891.1"/>
    </source>
</evidence>
<dbReference type="EMBL" id="RRYP01004401">
    <property type="protein sequence ID" value="TNV82891.1"/>
    <property type="molecule type" value="Genomic_DNA"/>
</dbReference>